<dbReference type="Proteomes" id="UP001178461">
    <property type="component" value="Chromosome 5"/>
</dbReference>
<name>A0AA35KA89_9SAUR</name>
<dbReference type="AlphaFoldDB" id="A0AA35KA89"/>
<evidence type="ECO:0000313" key="1">
    <source>
        <dbReference type="EMBL" id="CAI5774405.1"/>
    </source>
</evidence>
<evidence type="ECO:0000313" key="2">
    <source>
        <dbReference type="Proteomes" id="UP001178461"/>
    </source>
</evidence>
<sequence length="72" mass="8117">MAWLMKVDNIWHREDNNCNLYEGAGSENSINGLLDSNVVSPLTYKINEASRYRLSDVEDKEQGKAISFVPGL</sequence>
<dbReference type="EMBL" id="OX395130">
    <property type="protein sequence ID" value="CAI5774405.1"/>
    <property type="molecule type" value="Genomic_DNA"/>
</dbReference>
<protein>
    <submittedName>
        <fullName evidence="1">Uncharacterized protein</fullName>
    </submittedName>
</protein>
<accession>A0AA35KA89</accession>
<keyword evidence="2" id="KW-1185">Reference proteome</keyword>
<organism evidence="1 2">
    <name type="scientific">Podarcis lilfordi</name>
    <name type="common">Lilford's wall lizard</name>
    <dbReference type="NCBI Taxonomy" id="74358"/>
    <lineage>
        <taxon>Eukaryota</taxon>
        <taxon>Metazoa</taxon>
        <taxon>Chordata</taxon>
        <taxon>Craniata</taxon>
        <taxon>Vertebrata</taxon>
        <taxon>Euteleostomi</taxon>
        <taxon>Lepidosauria</taxon>
        <taxon>Squamata</taxon>
        <taxon>Bifurcata</taxon>
        <taxon>Unidentata</taxon>
        <taxon>Episquamata</taxon>
        <taxon>Laterata</taxon>
        <taxon>Lacertibaenia</taxon>
        <taxon>Lacertidae</taxon>
        <taxon>Podarcis</taxon>
    </lineage>
</organism>
<reference evidence="1" key="1">
    <citation type="submission" date="2022-12" db="EMBL/GenBank/DDBJ databases">
        <authorList>
            <person name="Alioto T."/>
            <person name="Alioto T."/>
            <person name="Gomez Garrido J."/>
        </authorList>
    </citation>
    <scope>NUCLEOTIDE SEQUENCE</scope>
</reference>
<proteinExistence type="predicted"/>
<gene>
    <name evidence="1" type="ORF">PODLI_1B034260</name>
</gene>